<protein>
    <recommendedName>
        <fullName evidence="6">WYL domain-containing protein</fullName>
    </recommendedName>
</protein>
<name>L1MHZ8_9CORY</name>
<evidence type="ECO:0000313" key="4">
    <source>
        <dbReference type="EMBL" id="EKX90685.1"/>
    </source>
</evidence>
<dbReference type="PROSITE" id="PS52050">
    <property type="entry name" value="WYL"/>
    <property type="match status" value="1"/>
</dbReference>
<dbReference type="InterPro" id="IPR043839">
    <property type="entry name" value="PafC_HTH"/>
</dbReference>
<comment type="caution">
    <text evidence="4">The sequence shown here is derived from an EMBL/GenBank/DDBJ whole genome shotgun (WGS) entry which is preliminary data.</text>
</comment>
<dbReference type="InterPro" id="IPR051534">
    <property type="entry name" value="CBASS_pafABC_assoc_protein"/>
</dbReference>
<dbReference type="PIRSF" id="PIRSF016838">
    <property type="entry name" value="PafC"/>
    <property type="match status" value="1"/>
</dbReference>
<dbReference type="InterPro" id="IPR057727">
    <property type="entry name" value="WCX_dom"/>
</dbReference>
<accession>L1MHZ8</accession>
<dbReference type="InterPro" id="IPR026881">
    <property type="entry name" value="WYL_dom"/>
</dbReference>
<dbReference type="InterPro" id="IPR028349">
    <property type="entry name" value="PafC-like"/>
</dbReference>
<gene>
    <name evidence="4" type="ORF">HMPREF9997_01181</name>
</gene>
<proteinExistence type="predicted"/>
<dbReference type="PANTHER" id="PTHR34580:SF1">
    <property type="entry name" value="PROTEIN PAFC"/>
    <property type="match status" value="1"/>
</dbReference>
<dbReference type="Pfam" id="PF25583">
    <property type="entry name" value="WCX"/>
    <property type="match status" value="1"/>
</dbReference>
<dbReference type="Pfam" id="PF13280">
    <property type="entry name" value="WYL"/>
    <property type="match status" value="1"/>
</dbReference>
<dbReference type="Pfam" id="PF19187">
    <property type="entry name" value="HTH_PafC"/>
    <property type="match status" value="1"/>
</dbReference>
<feature type="domain" description="WYL" evidence="1">
    <location>
        <begin position="148"/>
        <end position="216"/>
    </location>
</feature>
<organism evidence="4 5">
    <name type="scientific">Corynebacterium durum F0235</name>
    <dbReference type="NCBI Taxonomy" id="1035195"/>
    <lineage>
        <taxon>Bacteria</taxon>
        <taxon>Bacillati</taxon>
        <taxon>Actinomycetota</taxon>
        <taxon>Actinomycetes</taxon>
        <taxon>Mycobacteriales</taxon>
        <taxon>Corynebacteriaceae</taxon>
        <taxon>Corynebacterium</taxon>
    </lineage>
</organism>
<feature type="domain" description="WCX" evidence="3">
    <location>
        <begin position="244"/>
        <end position="316"/>
    </location>
</feature>
<dbReference type="STRING" id="1035195.HMPREF9997_01181"/>
<evidence type="ECO:0000259" key="2">
    <source>
        <dbReference type="Pfam" id="PF19187"/>
    </source>
</evidence>
<dbReference type="eggNOG" id="COG2378">
    <property type="taxonomic scope" value="Bacteria"/>
</dbReference>
<evidence type="ECO:0000259" key="1">
    <source>
        <dbReference type="Pfam" id="PF13280"/>
    </source>
</evidence>
<dbReference type="OrthoDB" id="5174471at2"/>
<keyword evidence="5" id="KW-1185">Reference proteome</keyword>
<dbReference type="Proteomes" id="UP000010445">
    <property type="component" value="Unassembled WGS sequence"/>
</dbReference>
<evidence type="ECO:0000313" key="5">
    <source>
        <dbReference type="Proteomes" id="UP000010445"/>
    </source>
</evidence>
<dbReference type="RefSeq" id="WP_006063418.1">
    <property type="nucleotide sequence ID" value="NZ_KB290831.1"/>
</dbReference>
<evidence type="ECO:0008006" key="6">
    <source>
        <dbReference type="Google" id="ProtNLM"/>
    </source>
</evidence>
<dbReference type="AlphaFoldDB" id="L1MHZ8"/>
<dbReference type="HOGENOM" id="CLU_041141_2_0_11"/>
<sequence>MTAKADRLAEVVHMLNLLPYFEAHPGISLMEASKDLGRSPKELMDDLNSLWCCGLPGLFPGDLVDLDHTYKSVKVTNAQGMDKPLRLTHTEAGALLLALESLENLPGLTNREVVQSAAAKLRGIMGDETTAVVDSIVADTVIEHTSPLLDAIRRSLDHGLMLRFTYYSARSDSSNQRTVHPARVFSVKGDTYLAAWDDEAQAHRTFKVDRMSDVEVLDTPSTPHAEDMKFDEDDPFAFGKETDTVSLEIHPDVLWLADYVPLELGETGPDGWVAATMPMGSPAWVVRFAMGQAGRVRVTAPEEVTRTIAAQAEAALGAYSKRRSMSGE</sequence>
<evidence type="ECO:0000259" key="3">
    <source>
        <dbReference type="Pfam" id="PF25583"/>
    </source>
</evidence>
<feature type="domain" description="PafC HTH" evidence="2">
    <location>
        <begin position="10"/>
        <end position="122"/>
    </location>
</feature>
<dbReference type="PANTHER" id="PTHR34580">
    <property type="match status" value="1"/>
</dbReference>
<dbReference type="EMBL" id="AMEM01000017">
    <property type="protein sequence ID" value="EKX90685.1"/>
    <property type="molecule type" value="Genomic_DNA"/>
</dbReference>
<reference evidence="4 5" key="1">
    <citation type="submission" date="2012-05" db="EMBL/GenBank/DDBJ databases">
        <authorList>
            <person name="Weinstock G."/>
            <person name="Sodergren E."/>
            <person name="Lobos E.A."/>
            <person name="Fulton L."/>
            <person name="Fulton R."/>
            <person name="Courtney L."/>
            <person name="Fronick C."/>
            <person name="O'Laughlin M."/>
            <person name="Godfrey J."/>
            <person name="Wilson R.M."/>
            <person name="Miner T."/>
            <person name="Farmer C."/>
            <person name="Delehaunty K."/>
            <person name="Cordes M."/>
            <person name="Minx P."/>
            <person name="Tomlinson C."/>
            <person name="Chen J."/>
            <person name="Wollam A."/>
            <person name="Pepin K.H."/>
            <person name="Bhonagiri V."/>
            <person name="Zhang X."/>
            <person name="Suruliraj S."/>
            <person name="Warren W."/>
            <person name="Mitreva M."/>
            <person name="Mardis E.R."/>
            <person name="Wilson R.K."/>
        </authorList>
    </citation>
    <scope>NUCLEOTIDE SEQUENCE [LARGE SCALE GENOMIC DNA]</scope>
    <source>
        <strain evidence="4 5">F0235</strain>
    </source>
</reference>
<dbReference type="PATRIC" id="fig|1035195.3.peg.1061"/>